<evidence type="ECO:0000313" key="2">
    <source>
        <dbReference type="Proteomes" id="UP001374584"/>
    </source>
</evidence>
<proteinExistence type="predicted"/>
<evidence type="ECO:0000313" key="1">
    <source>
        <dbReference type="EMBL" id="KAK7372121.1"/>
    </source>
</evidence>
<protein>
    <submittedName>
        <fullName evidence="1">Uncharacterized protein</fullName>
    </submittedName>
</protein>
<dbReference type="Proteomes" id="UP001374584">
    <property type="component" value="Unassembled WGS sequence"/>
</dbReference>
<accession>A0AAN9NFQ3</accession>
<organism evidence="1 2">
    <name type="scientific">Phaseolus coccineus</name>
    <name type="common">Scarlet runner bean</name>
    <name type="synonym">Phaseolus multiflorus</name>
    <dbReference type="NCBI Taxonomy" id="3886"/>
    <lineage>
        <taxon>Eukaryota</taxon>
        <taxon>Viridiplantae</taxon>
        <taxon>Streptophyta</taxon>
        <taxon>Embryophyta</taxon>
        <taxon>Tracheophyta</taxon>
        <taxon>Spermatophyta</taxon>
        <taxon>Magnoliopsida</taxon>
        <taxon>eudicotyledons</taxon>
        <taxon>Gunneridae</taxon>
        <taxon>Pentapetalae</taxon>
        <taxon>rosids</taxon>
        <taxon>fabids</taxon>
        <taxon>Fabales</taxon>
        <taxon>Fabaceae</taxon>
        <taxon>Papilionoideae</taxon>
        <taxon>50 kb inversion clade</taxon>
        <taxon>NPAAA clade</taxon>
        <taxon>indigoferoid/millettioid clade</taxon>
        <taxon>Phaseoleae</taxon>
        <taxon>Phaseolus</taxon>
    </lineage>
</organism>
<sequence>MKMVEWCRDTHHSLQFFFDINSFQLVLRTKAKKHSFSAVSYFVVGLGAPSSSPPSLFLSLWWVLVLEAVEGTSFTQRFNLHAPSTLAYGHAKVQLFIPAGA</sequence>
<gene>
    <name evidence="1" type="ORF">VNO80_05490</name>
</gene>
<keyword evidence="2" id="KW-1185">Reference proteome</keyword>
<reference evidence="1 2" key="1">
    <citation type="submission" date="2024-01" db="EMBL/GenBank/DDBJ databases">
        <title>The genomes of 5 underutilized Papilionoideae crops provide insights into root nodulation and disease resistanc.</title>
        <authorList>
            <person name="Jiang F."/>
        </authorList>
    </citation>
    <scope>NUCLEOTIDE SEQUENCE [LARGE SCALE GENOMIC DNA]</scope>
    <source>
        <strain evidence="1">JINMINGXINNONG_FW02</strain>
        <tissue evidence="1">Leaves</tissue>
    </source>
</reference>
<name>A0AAN9NFQ3_PHACN</name>
<dbReference type="EMBL" id="JAYMYR010000003">
    <property type="protein sequence ID" value="KAK7372121.1"/>
    <property type="molecule type" value="Genomic_DNA"/>
</dbReference>
<dbReference type="AlphaFoldDB" id="A0AAN9NFQ3"/>
<comment type="caution">
    <text evidence="1">The sequence shown here is derived from an EMBL/GenBank/DDBJ whole genome shotgun (WGS) entry which is preliminary data.</text>
</comment>